<feature type="non-terminal residue" evidence="1">
    <location>
        <position position="436"/>
    </location>
</feature>
<sequence>EMAEQEKLLAKKDKSETEELAAQRFKKVELLDERIPLIAGQLPITTIRKDELEDETGTNFFDENGNINPKMEHIFRDHFLNIRESGTVVRKSVNAGGQCITIEANNQILFSINETISTQVEGNEFGSKMINLGASVAVGAVAGAFTGGAGAAATIGAGTLKTASEAAKERAAILMAGAGMGALETGITSGIRDTASVAINNEHYHQSTFYDIQHRYFYGGPYPLWLKLKLNQVFNNQYIRKRKIKGPTFYDYYNTKYLGKYLNAKGDDFYEEELSEIKLKQSEGKRYFAPLNSPEEDIKIKPTDFIPLVGPIRQLIKLREDLFEKIYEILSYSKEELRENEKQLKIKKVYDQLTKKDDTDNITNKGNYSLRMLIKEESEYYLASLSFKLKKEGAKLLEIGNVSKLLQGNTFLPMLNIQGIKPKEFNQSNPNKLKEK</sequence>
<name>A0A9N9IX44_9GLOM</name>
<dbReference type="EMBL" id="CAJVPZ010036555">
    <property type="protein sequence ID" value="CAG8751578.1"/>
    <property type="molecule type" value="Genomic_DNA"/>
</dbReference>
<protein>
    <submittedName>
        <fullName evidence="1">17307_t:CDS:1</fullName>
    </submittedName>
</protein>
<accession>A0A9N9IX44</accession>
<dbReference type="AlphaFoldDB" id="A0A9N9IX44"/>
<keyword evidence="2" id="KW-1185">Reference proteome</keyword>
<reference evidence="1" key="1">
    <citation type="submission" date="2021-06" db="EMBL/GenBank/DDBJ databases">
        <authorList>
            <person name="Kallberg Y."/>
            <person name="Tangrot J."/>
            <person name="Rosling A."/>
        </authorList>
    </citation>
    <scope>NUCLEOTIDE SEQUENCE</scope>
    <source>
        <strain evidence="1">IN212</strain>
    </source>
</reference>
<dbReference type="OrthoDB" id="2484669at2759"/>
<dbReference type="Proteomes" id="UP000789396">
    <property type="component" value="Unassembled WGS sequence"/>
</dbReference>
<evidence type="ECO:0000313" key="1">
    <source>
        <dbReference type="EMBL" id="CAG8751578.1"/>
    </source>
</evidence>
<evidence type="ECO:0000313" key="2">
    <source>
        <dbReference type="Proteomes" id="UP000789396"/>
    </source>
</evidence>
<organism evidence="1 2">
    <name type="scientific">Racocetra fulgida</name>
    <dbReference type="NCBI Taxonomy" id="60492"/>
    <lineage>
        <taxon>Eukaryota</taxon>
        <taxon>Fungi</taxon>
        <taxon>Fungi incertae sedis</taxon>
        <taxon>Mucoromycota</taxon>
        <taxon>Glomeromycotina</taxon>
        <taxon>Glomeromycetes</taxon>
        <taxon>Diversisporales</taxon>
        <taxon>Gigasporaceae</taxon>
        <taxon>Racocetra</taxon>
    </lineage>
</organism>
<proteinExistence type="predicted"/>
<gene>
    <name evidence="1" type="ORF">RFULGI_LOCUS13635</name>
</gene>
<comment type="caution">
    <text evidence="1">The sequence shown here is derived from an EMBL/GenBank/DDBJ whole genome shotgun (WGS) entry which is preliminary data.</text>
</comment>